<proteinExistence type="predicted"/>
<name>A0A0F9F5C2_9ZZZZ</name>
<sequence>MPLYEYSCGAHITEKRAGYDVERIPCPICGADAQRRGFNLVSSVIREGATRVKNAKGKYLVSDFQEASQELDYAAKRDGVEMPNAYKAGLEEAKRRGAKLKV</sequence>
<dbReference type="SMART" id="SM00834">
    <property type="entry name" value="CxxC_CXXC_SSSS"/>
    <property type="match status" value="1"/>
</dbReference>
<feature type="domain" description="Putative regulatory protein FmdB zinc ribbon" evidence="1">
    <location>
        <begin position="1"/>
        <end position="39"/>
    </location>
</feature>
<dbReference type="InterPro" id="IPR013429">
    <property type="entry name" value="Regulatory_FmdB_Zinc_ribbon"/>
</dbReference>
<dbReference type="EMBL" id="LAZR01024883">
    <property type="protein sequence ID" value="KKL73691.1"/>
    <property type="molecule type" value="Genomic_DNA"/>
</dbReference>
<accession>A0A0F9F5C2</accession>
<comment type="caution">
    <text evidence="2">The sequence shown here is derived from an EMBL/GenBank/DDBJ whole genome shotgun (WGS) entry which is preliminary data.</text>
</comment>
<reference evidence="2" key="1">
    <citation type="journal article" date="2015" name="Nature">
        <title>Complex archaea that bridge the gap between prokaryotes and eukaryotes.</title>
        <authorList>
            <person name="Spang A."/>
            <person name="Saw J.H."/>
            <person name="Jorgensen S.L."/>
            <person name="Zaremba-Niedzwiedzka K."/>
            <person name="Martijn J."/>
            <person name="Lind A.E."/>
            <person name="van Eijk R."/>
            <person name="Schleper C."/>
            <person name="Guy L."/>
            <person name="Ettema T.J."/>
        </authorList>
    </citation>
    <scope>NUCLEOTIDE SEQUENCE</scope>
</reference>
<evidence type="ECO:0000259" key="1">
    <source>
        <dbReference type="SMART" id="SM00834"/>
    </source>
</evidence>
<protein>
    <recommendedName>
        <fullName evidence="1">Putative regulatory protein FmdB zinc ribbon domain-containing protein</fullName>
    </recommendedName>
</protein>
<dbReference type="AlphaFoldDB" id="A0A0F9F5C2"/>
<organism evidence="2">
    <name type="scientific">marine sediment metagenome</name>
    <dbReference type="NCBI Taxonomy" id="412755"/>
    <lineage>
        <taxon>unclassified sequences</taxon>
        <taxon>metagenomes</taxon>
        <taxon>ecological metagenomes</taxon>
    </lineage>
</organism>
<evidence type="ECO:0000313" key="2">
    <source>
        <dbReference type="EMBL" id="KKL73691.1"/>
    </source>
</evidence>
<gene>
    <name evidence="2" type="ORF">LCGC14_2072350</name>
</gene>